<dbReference type="GO" id="GO:0031412">
    <property type="term" value="P:gas vesicle organization"/>
    <property type="evidence" value="ECO:0007669"/>
    <property type="project" value="InterPro"/>
</dbReference>
<sequence length="102" mass="11172">MTKSESGSSAPESRSGRKHIGAPDAMRRAAEQLASLLGSEPESVSAIKKTDDGWTAAVEVMEIERIPDTSSVMASYRVDMDGEGELIGYERIQRYPRGRVDR</sequence>
<dbReference type="PIRSF" id="PIRSF028743">
    <property type="entry name" value="GvpO_protein"/>
    <property type="match status" value="1"/>
</dbReference>
<organism evidence="2 3">
    <name type="scientific">Streptomyces montanisoli</name>
    <dbReference type="NCBI Taxonomy" id="2798581"/>
    <lineage>
        <taxon>Bacteria</taxon>
        <taxon>Bacillati</taxon>
        <taxon>Actinomycetota</taxon>
        <taxon>Actinomycetes</taxon>
        <taxon>Kitasatosporales</taxon>
        <taxon>Streptomycetaceae</taxon>
        <taxon>Streptomyces</taxon>
    </lineage>
</organism>
<name>A0A940MJB2_9ACTN</name>
<protein>
    <submittedName>
        <fullName evidence="2">Gas vesicle protein</fullName>
    </submittedName>
</protein>
<gene>
    <name evidence="2" type="ORF">JFN87_31060</name>
</gene>
<evidence type="ECO:0000313" key="3">
    <source>
        <dbReference type="Proteomes" id="UP000670475"/>
    </source>
</evidence>
<dbReference type="Proteomes" id="UP000670475">
    <property type="component" value="Unassembled WGS sequence"/>
</dbReference>
<dbReference type="InterPro" id="IPR008634">
    <property type="entry name" value="Gas-vesicle_GvpO"/>
</dbReference>
<dbReference type="EMBL" id="JAGIQL010000243">
    <property type="protein sequence ID" value="MBP0461863.1"/>
    <property type="molecule type" value="Genomic_DNA"/>
</dbReference>
<keyword evidence="3" id="KW-1185">Reference proteome</keyword>
<accession>A0A940MJB2</accession>
<feature type="region of interest" description="Disordered" evidence="1">
    <location>
        <begin position="1"/>
        <end position="25"/>
    </location>
</feature>
<feature type="compositionally biased region" description="Low complexity" evidence="1">
    <location>
        <begin position="1"/>
        <end position="13"/>
    </location>
</feature>
<comment type="caution">
    <text evidence="2">The sequence shown here is derived from an EMBL/GenBank/DDBJ whole genome shotgun (WGS) entry which is preliminary data.</text>
</comment>
<dbReference type="Pfam" id="PF05800">
    <property type="entry name" value="GvpO"/>
    <property type="match status" value="1"/>
</dbReference>
<evidence type="ECO:0000256" key="1">
    <source>
        <dbReference type="SAM" id="MobiDB-lite"/>
    </source>
</evidence>
<proteinExistence type="predicted"/>
<dbReference type="AlphaFoldDB" id="A0A940MJB2"/>
<reference evidence="2" key="1">
    <citation type="submission" date="2021-03" db="EMBL/GenBank/DDBJ databases">
        <title>Whole genome sequence of Streptomyces bomunensis MMS17-BM035.</title>
        <authorList>
            <person name="Lee J.H."/>
        </authorList>
    </citation>
    <scope>NUCLEOTIDE SEQUENCE</scope>
    <source>
        <strain evidence="2">MMS17-BM035</strain>
    </source>
</reference>
<evidence type="ECO:0000313" key="2">
    <source>
        <dbReference type="EMBL" id="MBP0461863.1"/>
    </source>
</evidence>
<dbReference type="RefSeq" id="WP_209345540.1">
    <property type="nucleotide sequence ID" value="NZ_JAGIQL010000243.1"/>
</dbReference>